<dbReference type="EMBL" id="CAMXCT020006153">
    <property type="protein sequence ID" value="CAL1167420.1"/>
    <property type="molecule type" value="Genomic_DNA"/>
</dbReference>
<evidence type="ECO:0000313" key="1">
    <source>
        <dbReference type="EMBL" id="CAI4014045.1"/>
    </source>
</evidence>
<dbReference type="Proteomes" id="UP001152797">
    <property type="component" value="Unassembled WGS sequence"/>
</dbReference>
<dbReference type="EMBL" id="CAMXCT030006153">
    <property type="protein sequence ID" value="CAL4801357.1"/>
    <property type="molecule type" value="Genomic_DNA"/>
</dbReference>
<dbReference type="AlphaFoldDB" id="A0A9P1DPL0"/>
<name>A0A9P1DPL0_9DINO</name>
<dbReference type="EMBL" id="CAMXCT010006153">
    <property type="protein sequence ID" value="CAI4014045.1"/>
    <property type="molecule type" value="Genomic_DNA"/>
</dbReference>
<organism evidence="1">
    <name type="scientific">Cladocopium goreaui</name>
    <dbReference type="NCBI Taxonomy" id="2562237"/>
    <lineage>
        <taxon>Eukaryota</taxon>
        <taxon>Sar</taxon>
        <taxon>Alveolata</taxon>
        <taxon>Dinophyceae</taxon>
        <taxon>Suessiales</taxon>
        <taxon>Symbiodiniaceae</taxon>
        <taxon>Cladocopium</taxon>
    </lineage>
</organism>
<gene>
    <name evidence="1" type="ORF">C1SCF055_LOCUS38975</name>
</gene>
<reference evidence="1" key="1">
    <citation type="submission" date="2022-10" db="EMBL/GenBank/DDBJ databases">
        <authorList>
            <person name="Chen Y."/>
            <person name="Dougan E. K."/>
            <person name="Chan C."/>
            <person name="Rhodes N."/>
            <person name="Thang M."/>
        </authorList>
    </citation>
    <scope>NUCLEOTIDE SEQUENCE</scope>
</reference>
<dbReference type="OrthoDB" id="412187at2759"/>
<sequence length="137" mass="15888">MRSFRFDILLDPSHDMSQKDCVVHILKLAKSLRCEYVHLAPPCNTYSAARYPKIRTKKHPDGIPGLKKKDRDLIKTSTLISDNVWDMVEKLSVKGTYISVENPLTSLQLGHDVGQIAKMFWHTRRFKRLQKKLGLRQ</sequence>
<evidence type="ECO:0000313" key="3">
    <source>
        <dbReference type="Proteomes" id="UP001152797"/>
    </source>
</evidence>
<comment type="caution">
    <text evidence="1">The sequence shown here is derived from an EMBL/GenBank/DDBJ whole genome shotgun (WGS) entry which is preliminary data.</text>
</comment>
<proteinExistence type="predicted"/>
<feature type="non-terminal residue" evidence="1">
    <location>
        <position position="137"/>
    </location>
</feature>
<accession>A0A9P1DPL0</accession>
<keyword evidence="3" id="KW-1185">Reference proteome</keyword>
<protein>
    <submittedName>
        <fullName evidence="1">Uncharacterized protein</fullName>
    </submittedName>
</protein>
<evidence type="ECO:0000313" key="2">
    <source>
        <dbReference type="EMBL" id="CAL4801357.1"/>
    </source>
</evidence>
<reference evidence="2 3" key="2">
    <citation type="submission" date="2024-05" db="EMBL/GenBank/DDBJ databases">
        <authorList>
            <person name="Chen Y."/>
            <person name="Shah S."/>
            <person name="Dougan E. K."/>
            <person name="Thang M."/>
            <person name="Chan C."/>
        </authorList>
    </citation>
    <scope>NUCLEOTIDE SEQUENCE [LARGE SCALE GENOMIC DNA]</scope>
</reference>